<dbReference type="EnsemblPlants" id="TuG1812G0300000721.01.T03">
    <property type="protein sequence ID" value="TuG1812G0300000721.01.T03.cds459005"/>
    <property type="gene ID" value="TuG1812G0300000721.01"/>
</dbReference>
<organism evidence="2 3">
    <name type="scientific">Triticum urartu</name>
    <name type="common">Red wild einkorn</name>
    <name type="synonym">Crithodium urartu</name>
    <dbReference type="NCBI Taxonomy" id="4572"/>
    <lineage>
        <taxon>Eukaryota</taxon>
        <taxon>Viridiplantae</taxon>
        <taxon>Streptophyta</taxon>
        <taxon>Embryophyta</taxon>
        <taxon>Tracheophyta</taxon>
        <taxon>Spermatophyta</taxon>
        <taxon>Magnoliopsida</taxon>
        <taxon>Liliopsida</taxon>
        <taxon>Poales</taxon>
        <taxon>Poaceae</taxon>
        <taxon>BOP clade</taxon>
        <taxon>Pooideae</taxon>
        <taxon>Triticodae</taxon>
        <taxon>Triticeae</taxon>
        <taxon>Triticinae</taxon>
        <taxon>Triticum</taxon>
    </lineage>
</organism>
<reference evidence="2" key="3">
    <citation type="submission" date="2022-06" db="UniProtKB">
        <authorList>
            <consortium name="EnsemblPlants"/>
        </authorList>
    </citation>
    <scope>IDENTIFICATION</scope>
</reference>
<proteinExistence type="predicted"/>
<protein>
    <submittedName>
        <fullName evidence="2">Uncharacterized protein</fullName>
    </submittedName>
</protein>
<evidence type="ECO:0000256" key="1">
    <source>
        <dbReference type="SAM" id="MobiDB-lite"/>
    </source>
</evidence>
<name>A0A8R7PNV2_TRIUA</name>
<reference evidence="2" key="2">
    <citation type="submission" date="2018-03" db="EMBL/GenBank/DDBJ databases">
        <title>The Triticum urartu genome reveals the dynamic nature of wheat genome evolution.</title>
        <authorList>
            <person name="Ling H."/>
            <person name="Ma B."/>
            <person name="Shi X."/>
            <person name="Liu H."/>
            <person name="Dong L."/>
            <person name="Sun H."/>
            <person name="Cao Y."/>
            <person name="Gao Q."/>
            <person name="Zheng S."/>
            <person name="Li Y."/>
            <person name="Yu Y."/>
            <person name="Du H."/>
            <person name="Qi M."/>
            <person name="Li Y."/>
            <person name="Yu H."/>
            <person name="Cui Y."/>
            <person name="Wang N."/>
            <person name="Chen C."/>
            <person name="Wu H."/>
            <person name="Zhao Y."/>
            <person name="Zhang J."/>
            <person name="Li Y."/>
            <person name="Zhou W."/>
            <person name="Zhang B."/>
            <person name="Hu W."/>
            <person name="Eijk M."/>
            <person name="Tang J."/>
            <person name="Witsenboer H."/>
            <person name="Zhao S."/>
            <person name="Li Z."/>
            <person name="Zhang A."/>
            <person name="Wang D."/>
            <person name="Liang C."/>
        </authorList>
    </citation>
    <scope>NUCLEOTIDE SEQUENCE [LARGE SCALE GENOMIC DNA]</scope>
    <source>
        <strain evidence="2">cv. G1812</strain>
    </source>
</reference>
<dbReference type="Proteomes" id="UP000015106">
    <property type="component" value="Chromosome 3"/>
</dbReference>
<accession>A0A8R7PNV2</accession>
<evidence type="ECO:0000313" key="3">
    <source>
        <dbReference type="Proteomes" id="UP000015106"/>
    </source>
</evidence>
<reference evidence="3" key="1">
    <citation type="journal article" date="2013" name="Nature">
        <title>Draft genome of the wheat A-genome progenitor Triticum urartu.</title>
        <authorList>
            <person name="Ling H.Q."/>
            <person name="Zhao S."/>
            <person name="Liu D."/>
            <person name="Wang J."/>
            <person name="Sun H."/>
            <person name="Zhang C."/>
            <person name="Fan H."/>
            <person name="Li D."/>
            <person name="Dong L."/>
            <person name="Tao Y."/>
            <person name="Gao C."/>
            <person name="Wu H."/>
            <person name="Li Y."/>
            <person name="Cui Y."/>
            <person name="Guo X."/>
            <person name="Zheng S."/>
            <person name="Wang B."/>
            <person name="Yu K."/>
            <person name="Liang Q."/>
            <person name="Yang W."/>
            <person name="Lou X."/>
            <person name="Chen J."/>
            <person name="Feng M."/>
            <person name="Jian J."/>
            <person name="Zhang X."/>
            <person name="Luo G."/>
            <person name="Jiang Y."/>
            <person name="Liu J."/>
            <person name="Wang Z."/>
            <person name="Sha Y."/>
            <person name="Zhang B."/>
            <person name="Wu H."/>
            <person name="Tang D."/>
            <person name="Shen Q."/>
            <person name="Xue P."/>
            <person name="Zou S."/>
            <person name="Wang X."/>
            <person name="Liu X."/>
            <person name="Wang F."/>
            <person name="Yang Y."/>
            <person name="An X."/>
            <person name="Dong Z."/>
            <person name="Zhang K."/>
            <person name="Zhang X."/>
            <person name="Luo M.C."/>
            <person name="Dvorak J."/>
            <person name="Tong Y."/>
            <person name="Wang J."/>
            <person name="Yang H."/>
            <person name="Li Z."/>
            <person name="Wang D."/>
            <person name="Zhang A."/>
            <person name="Wang J."/>
        </authorList>
    </citation>
    <scope>NUCLEOTIDE SEQUENCE</scope>
    <source>
        <strain evidence="3">cv. G1812</strain>
    </source>
</reference>
<keyword evidence="3" id="KW-1185">Reference proteome</keyword>
<dbReference type="AlphaFoldDB" id="A0A8R7PNV2"/>
<sequence>MGTLKPSVSEMSKKSSSLWPWPSLNSPSVFGDLPLTVQVSKPLQSPVWHDPPLPRSEQPVRAQMRPVEVPAGTFSAYVSPGSSFTPPPGRVAGHTV</sequence>
<evidence type="ECO:0000313" key="2">
    <source>
        <dbReference type="EnsemblPlants" id="TuG1812G0300000721.01.T03.cds459005"/>
    </source>
</evidence>
<dbReference type="Gramene" id="TuG1812G0300000721.01.T03">
    <property type="protein sequence ID" value="TuG1812G0300000721.01.T03.cds459005"/>
    <property type="gene ID" value="TuG1812G0300000721.01"/>
</dbReference>
<feature type="region of interest" description="Disordered" evidence="1">
    <location>
        <begin position="1"/>
        <end position="20"/>
    </location>
</feature>